<evidence type="ECO:0000256" key="1">
    <source>
        <dbReference type="SAM" id="SignalP"/>
    </source>
</evidence>
<accession>A0A0A9FN32</accession>
<dbReference type="EMBL" id="GBRH01183671">
    <property type="protein sequence ID" value="JAE14225.1"/>
    <property type="molecule type" value="Transcribed_RNA"/>
</dbReference>
<name>A0A0A9FN32_ARUDO</name>
<evidence type="ECO:0008006" key="3">
    <source>
        <dbReference type="Google" id="ProtNLM"/>
    </source>
</evidence>
<feature type="chain" id="PRO_5002044584" description="Secreted protein" evidence="1">
    <location>
        <begin position="18"/>
        <end position="68"/>
    </location>
</feature>
<reference evidence="2" key="1">
    <citation type="submission" date="2014-09" db="EMBL/GenBank/DDBJ databases">
        <authorList>
            <person name="Magalhaes I.L.F."/>
            <person name="Oliveira U."/>
            <person name="Santos F.R."/>
            <person name="Vidigal T.H.D.A."/>
            <person name="Brescovit A.D."/>
            <person name="Santos A.J."/>
        </authorList>
    </citation>
    <scope>NUCLEOTIDE SEQUENCE</scope>
    <source>
        <tissue evidence="2">Shoot tissue taken approximately 20 cm above the soil surface</tissue>
    </source>
</reference>
<sequence length="68" mass="7626">MMSSYILASLLYLLSFATILTNSSVMSLQFVPKLLPSALSKLHLTYTQITGPSTTKQRYQYHGIEKQA</sequence>
<keyword evidence="1" id="KW-0732">Signal</keyword>
<organism evidence="2">
    <name type="scientific">Arundo donax</name>
    <name type="common">Giant reed</name>
    <name type="synonym">Donax arundinaceus</name>
    <dbReference type="NCBI Taxonomy" id="35708"/>
    <lineage>
        <taxon>Eukaryota</taxon>
        <taxon>Viridiplantae</taxon>
        <taxon>Streptophyta</taxon>
        <taxon>Embryophyta</taxon>
        <taxon>Tracheophyta</taxon>
        <taxon>Spermatophyta</taxon>
        <taxon>Magnoliopsida</taxon>
        <taxon>Liliopsida</taxon>
        <taxon>Poales</taxon>
        <taxon>Poaceae</taxon>
        <taxon>PACMAD clade</taxon>
        <taxon>Arundinoideae</taxon>
        <taxon>Arundineae</taxon>
        <taxon>Arundo</taxon>
    </lineage>
</organism>
<reference evidence="2" key="2">
    <citation type="journal article" date="2015" name="Data Brief">
        <title>Shoot transcriptome of the giant reed, Arundo donax.</title>
        <authorList>
            <person name="Barrero R.A."/>
            <person name="Guerrero F.D."/>
            <person name="Moolhuijzen P."/>
            <person name="Goolsby J.A."/>
            <person name="Tidwell J."/>
            <person name="Bellgard S.E."/>
            <person name="Bellgard M.I."/>
        </authorList>
    </citation>
    <scope>NUCLEOTIDE SEQUENCE</scope>
    <source>
        <tissue evidence="2">Shoot tissue taken approximately 20 cm above the soil surface</tissue>
    </source>
</reference>
<proteinExistence type="predicted"/>
<feature type="signal peptide" evidence="1">
    <location>
        <begin position="1"/>
        <end position="17"/>
    </location>
</feature>
<dbReference type="AlphaFoldDB" id="A0A0A9FN32"/>
<evidence type="ECO:0000313" key="2">
    <source>
        <dbReference type="EMBL" id="JAE14225.1"/>
    </source>
</evidence>
<protein>
    <recommendedName>
        <fullName evidence="3">Secreted protein</fullName>
    </recommendedName>
</protein>